<protein>
    <recommendedName>
        <fullName evidence="4">BTB domain-containing protein</fullName>
    </recommendedName>
</protein>
<reference evidence="3" key="2">
    <citation type="submission" date="2020-04" db="EMBL/GenBank/DDBJ databases">
        <authorList>
            <consortium name="NCBI Genome Project"/>
        </authorList>
    </citation>
    <scope>NUCLEOTIDE SEQUENCE</scope>
    <source>
        <strain evidence="3">CBS 304.34</strain>
    </source>
</reference>
<evidence type="ECO:0000313" key="2">
    <source>
        <dbReference type="Proteomes" id="UP000504636"/>
    </source>
</evidence>
<dbReference type="GeneID" id="54455724"/>
<keyword evidence="2" id="KW-1185">Reference proteome</keyword>
<sequence length="92" mass="10545">EDTLYRTSGFLQGALRGGWLESVEGVIKMPDISPRVFSIYQYWADTDRLDTTLEAPTPNTLDAEFTLLVYCYIFGERILDSWFKDTVIDALL</sequence>
<dbReference type="Proteomes" id="UP000504636">
    <property type="component" value="Unplaced"/>
</dbReference>
<reference evidence="3" key="3">
    <citation type="submission" date="2025-04" db="UniProtKB">
        <authorList>
            <consortium name="RefSeq"/>
        </authorList>
    </citation>
    <scope>IDENTIFICATION</scope>
    <source>
        <strain evidence="3">CBS 304.34</strain>
    </source>
</reference>
<reference evidence="1 3" key="1">
    <citation type="journal article" date="2020" name="Stud. Mycol.">
        <title>101 Dothideomycetes genomes: a test case for predicting lifestyles and emergence of pathogens.</title>
        <authorList>
            <person name="Haridas S."/>
            <person name="Albert R."/>
            <person name="Binder M."/>
            <person name="Bloem J."/>
            <person name="Labutti K."/>
            <person name="Salamov A."/>
            <person name="Andreopoulos B."/>
            <person name="Baker S."/>
            <person name="Barry K."/>
            <person name="Bills G."/>
            <person name="Bluhm B."/>
            <person name="Cannon C."/>
            <person name="Castanera R."/>
            <person name="Culley D."/>
            <person name="Daum C."/>
            <person name="Ezra D."/>
            <person name="Gonzalez J."/>
            <person name="Henrissat B."/>
            <person name="Kuo A."/>
            <person name="Liang C."/>
            <person name="Lipzen A."/>
            <person name="Lutzoni F."/>
            <person name="Magnuson J."/>
            <person name="Mondo S."/>
            <person name="Nolan M."/>
            <person name="Ohm R."/>
            <person name="Pangilinan J."/>
            <person name="Park H.-J."/>
            <person name="Ramirez L."/>
            <person name="Alfaro M."/>
            <person name="Sun H."/>
            <person name="Tritt A."/>
            <person name="Yoshinaga Y."/>
            <person name="Zwiers L.-H."/>
            <person name="Turgeon B."/>
            <person name="Goodwin S."/>
            <person name="Spatafora J."/>
            <person name="Crous P."/>
            <person name="Grigoriev I."/>
        </authorList>
    </citation>
    <scope>NUCLEOTIDE SEQUENCE</scope>
    <source>
        <strain evidence="1 3">CBS 304.34</strain>
    </source>
</reference>
<dbReference type="RefSeq" id="XP_033571228.1">
    <property type="nucleotide sequence ID" value="XM_033714831.1"/>
</dbReference>
<feature type="non-terminal residue" evidence="1">
    <location>
        <position position="92"/>
    </location>
</feature>
<name>A0A6A6Y8G9_9PEZI</name>
<evidence type="ECO:0000313" key="1">
    <source>
        <dbReference type="EMBL" id="KAF2804264.1"/>
    </source>
</evidence>
<proteinExistence type="predicted"/>
<dbReference type="OrthoDB" id="3774232at2759"/>
<evidence type="ECO:0008006" key="4">
    <source>
        <dbReference type="Google" id="ProtNLM"/>
    </source>
</evidence>
<gene>
    <name evidence="1 3" type="ORF">BDZ99DRAFT_371949</name>
</gene>
<feature type="non-terminal residue" evidence="1">
    <location>
        <position position="1"/>
    </location>
</feature>
<accession>A0A6A6Y8G9</accession>
<dbReference type="EMBL" id="MU003714">
    <property type="protein sequence ID" value="KAF2804264.1"/>
    <property type="molecule type" value="Genomic_DNA"/>
</dbReference>
<dbReference type="Gene3D" id="3.30.710.10">
    <property type="entry name" value="Potassium Channel Kv1.1, Chain A"/>
    <property type="match status" value="1"/>
</dbReference>
<evidence type="ECO:0000313" key="3">
    <source>
        <dbReference type="RefSeq" id="XP_033571228.1"/>
    </source>
</evidence>
<organism evidence="1">
    <name type="scientific">Mytilinidion resinicola</name>
    <dbReference type="NCBI Taxonomy" id="574789"/>
    <lineage>
        <taxon>Eukaryota</taxon>
        <taxon>Fungi</taxon>
        <taxon>Dikarya</taxon>
        <taxon>Ascomycota</taxon>
        <taxon>Pezizomycotina</taxon>
        <taxon>Dothideomycetes</taxon>
        <taxon>Pleosporomycetidae</taxon>
        <taxon>Mytilinidiales</taxon>
        <taxon>Mytilinidiaceae</taxon>
        <taxon>Mytilinidion</taxon>
    </lineage>
</organism>
<dbReference type="InterPro" id="IPR011333">
    <property type="entry name" value="SKP1/BTB/POZ_sf"/>
</dbReference>
<dbReference type="AlphaFoldDB" id="A0A6A6Y8G9"/>